<keyword evidence="1" id="KW-1185">Reference proteome</keyword>
<proteinExistence type="predicted"/>
<evidence type="ECO:0000313" key="1">
    <source>
        <dbReference type="Proteomes" id="UP001732720"/>
    </source>
</evidence>
<name>A0AC58MGI8_CASCN</name>
<sequence>MGPEDRTKCLCCDPELSRWAASNGTQQEHHRPHCLCGHVLDQDHVEGQILGQLRPLTGEDEEGAGDVSSRGPAFPEMGSEELRLASFCDWPPTAGVGPELLAAAGFFHTGQQDKVRCFFCYGGLQSWEHGDDPWTEHAKWFPRCQFLLQSKGRGFVHSIQEACAPLLGSWDRREEPQDTVPRAPPDTRGSREGSAWSQCPYVPSVSPSQLVADLLQEEDRDQVAGSRAPVQRGPELLTPGRETQPESAREPGAGDAQEQLQRLQEERMCKVCLDRAVSVVFVPCGHLVCAECAPSLQQCPICRTPIGSCVRTFLS</sequence>
<reference evidence="2" key="1">
    <citation type="submission" date="2025-08" db="UniProtKB">
        <authorList>
            <consortium name="RefSeq"/>
        </authorList>
    </citation>
    <scope>IDENTIFICATION</scope>
</reference>
<protein>
    <submittedName>
        <fullName evidence="2">Baculoviral IAP repeat-containing protein 7</fullName>
    </submittedName>
</protein>
<organism evidence="1 2">
    <name type="scientific">Castor canadensis</name>
    <name type="common">American beaver</name>
    <dbReference type="NCBI Taxonomy" id="51338"/>
    <lineage>
        <taxon>Eukaryota</taxon>
        <taxon>Metazoa</taxon>
        <taxon>Chordata</taxon>
        <taxon>Craniata</taxon>
        <taxon>Vertebrata</taxon>
        <taxon>Euteleostomi</taxon>
        <taxon>Mammalia</taxon>
        <taxon>Eutheria</taxon>
        <taxon>Euarchontoglires</taxon>
        <taxon>Glires</taxon>
        <taxon>Rodentia</taxon>
        <taxon>Castorimorpha</taxon>
        <taxon>Castoridae</taxon>
        <taxon>Castor</taxon>
    </lineage>
</organism>
<accession>A0AC58MGI8</accession>
<dbReference type="RefSeq" id="XP_073928527.1">
    <property type="nucleotide sequence ID" value="XM_074072426.1"/>
</dbReference>
<evidence type="ECO:0000313" key="2">
    <source>
        <dbReference type="RefSeq" id="XP_073928527.1"/>
    </source>
</evidence>
<gene>
    <name evidence="2" type="primary">Birc7</name>
</gene>
<dbReference type="Proteomes" id="UP001732720">
    <property type="component" value="Chromosome 5"/>
</dbReference>